<dbReference type="GO" id="GO:0003700">
    <property type="term" value="F:DNA-binding transcription factor activity"/>
    <property type="evidence" value="ECO:0007669"/>
    <property type="project" value="TreeGrafter"/>
</dbReference>
<protein>
    <submittedName>
        <fullName evidence="6">TetR/AcrR family transcriptional regulator</fullName>
    </submittedName>
</protein>
<keyword evidence="3" id="KW-0804">Transcription</keyword>
<sequence length="234" mass="26622">MRRANQNISGNVADSGFVKSQTEDAELIRLRRGQIVQAAVKLFSERGFYRTTVQQVAEKAHISAGLIYHYARTKEDILLLALVSVLEGYKNELPNAMGQFEDPLERLHAGVRAYCGVVDHRREATVLAYRSTKSLPGRQREAIKQLEVETNRLIEACLEECIAVGYFRDVNVQLTAYHFVTFAHTWALKYWRLASITTLDDYFREGFDFFVRGLVTPKGWRRYLKLADAASAAA</sequence>
<dbReference type="AlphaFoldDB" id="A0A7X6DKL5"/>
<dbReference type="PANTHER" id="PTHR30055:SF234">
    <property type="entry name" value="HTH-TYPE TRANSCRIPTIONAL REGULATOR BETI"/>
    <property type="match status" value="1"/>
</dbReference>
<name>A0A7X6DKL5_9BURK</name>
<evidence type="ECO:0000313" key="6">
    <source>
        <dbReference type="EMBL" id="NKE68885.1"/>
    </source>
</evidence>
<evidence type="ECO:0000256" key="3">
    <source>
        <dbReference type="ARBA" id="ARBA00023163"/>
    </source>
</evidence>
<dbReference type="EMBL" id="VTOX01000013">
    <property type="protein sequence ID" value="NKE68885.1"/>
    <property type="molecule type" value="Genomic_DNA"/>
</dbReference>
<keyword evidence="7" id="KW-1185">Reference proteome</keyword>
<gene>
    <name evidence="6" type="ORF">RAMLITH_23995</name>
</gene>
<dbReference type="PROSITE" id="PS50977">
    <property type="entry name" value="HTH_TETR_2"/>
    <property type="match status" value="1"/>
</dbReference>
<accession>A0A7X6DKL5</accession>
<feature type="domain" description="HTH tetR-type" evidence="5">
    <location>
        <begin position="29"/>
        <end position="89"/>
    </location>
</feature>
<dbReference type="InterPro" id="IPR001647">
    <property type="entry name" value="HTH_TetR"/>
</dbReference>
<organism evidence="6 7">
    <name type="scientific">Ramlibacter lithotrophicus</name>
    <dbReference type="NCBI Taxonomy" id="2606681"/>
    <lineage>
        <taxon>Bacteria</taxon>
        <taxon>Pseudomonadati</taxon>
        <taxon>Pseudomonadota</taxon>
        <taxon>Betaproteobacteria</taxon>
        <taxon>Burkholderiales</taxon>
        <taxon>Comamonadaceae</taxon>
        <taxon>Ramlibacter</taxon>
    </lineage>
</organism>
<evidence type="ECO:0000313" key="7">
    <source>
        <dbReference type="Proteomes" id="UP000521868"/>
    </source>
</evidence>
<evidence type="ECO:0000256" key="4">
    <source>
        <dbReference type="PROSITE-ProRule" id="PRU00335"/>
    </source>
</evidence>
<dbReference type="GO" id="GO:0000976">
    <property type="term" value="F:transcription cis-regulatory region binding"/>
    <property type="evidence" value="ECO:0007669"/>
    <property type="project" value="TreeGrafter"/>
</dbReference>
<keyword evidence="1" id="KW-0805">Transcription regulation</keyword>
<comment type="caution">
    <text evidence="6">The sequence shown here is derived from an EMBL/GenBank/DDBJ whole genome shotgun (WGS) entry which is preliminary data.</text>
</comment>
<keyword evidence="2 4" id="KW-0238">DNA-binding</keyword>
<dbReference type="InterPro" id="IPR050109">
    <property type="entry name" value="HTH-type_TetR-like_transc_reg"/>
</dbReference>
<dbReference type="SUPFAM" id="SSF48498">
    <property type="entry name" value="Tetracyclin repressor-like, C-terminal domain"/>
    <property type="match status" value="1"/>
</dbReference>
<dbReference type="InterPro" id="IPR036271">
    <property type="entry name" value="Tet_transcr_reg_TetR-rel_C_sf"/>
</dbReference>
<dbReference type="InterPro" id="IPR041490">
    <property type="entry name" value="KstR2_TetR_C"/>
</dbReference>
<dbReference type="PRINTS" id="PR00455">
    <property type="entry name" value="HTHTETR"/>
</dbReference>
<evidence type="ECO:0000256" key="2">
    <source>
        <dbReference type="ARBA" id="ARBA00023125"/>
    </source>
</evidence>
<dbReference type="Pfam" id="PF00440">
    <property type="entry name" value="TetR_N"/>
    <property type="match status" value="1"/>
</dbReference>
<evidence type="ECO:0000256" key="1">
    <source>
        <dbReference type="ARBA" id="ARBA00023015"/>
    </source>
</evidence>
<proteinExistence type="predicted"/>
<dbReference type="RefSeq" id="WP_168110021.1">
    <property type="nucleotide sequence ID" value="NZ_VTOX01000013.1"/>
</dbReference>
<dbReference type="InterPro" id="IPR009057">
    <property type="entry name" value="Homeodomain-like_sf"/>
</dbReference>
<dbReference type="Pfam" id="PF17932">
    <property type="entry name" value="TetR_C_24"/>
    <property type="match status" value="1"/>
</dbReference>
<dbReference type="Proteomes" id="UP000521868">
    <property type="component" value="Unassembled WGS sequence"/>
</dbReference>
<feature type="DNA-binding region" description="H-T-H motif" evidence="4">
    <location>
        <begin position="52"/>
        <end position="71"/>
    </location>
</feature>
<dbReference type="Gene3D" id="1.10.357.10">
    <property type="entry name" value="Tetracycline Repressor, domain 2"/>
    <property type="match status" value="1"/>
</dbReference>
<reference evidence="6 7" key="1">
    <citation type="journal article" date="2020" name="Nature">
        <title>Bacterial chemolithoautotrophy via manganese oxidation.</title>
        <authorList>
            <person name="Yu H."/>
            <person name="Leadbetter J.R."/>
        </authorList>
    </citation>
    <scope>NUCLEOTIDE SEQUENCE [LARGE SCALE GENOMIC DNA]</scope>
    <source>
        <strain evidence="6 7">RBP-1</strain>
    </source>
</reference>
<dbReference type="PANTHER" id="PTHR30055">
    <property type="entry name" value="HTH-TYPE TRANSCRIPTIONAL REGULATOR RUTR"/>
    <property type="match status" value="1"/>
</dbReference>
<dbReference type="SUPFAM" id="SSF46689">
    <property type="entry name" value="Homeodomain-like"/>
    <property type="match status" value="1"/>
</dbReference>
<evidence type="ECO:0000259" key="5">
    <source>
        <dbReference type="PROSITE" id="PS50977"/>
    </source>
</evidence>
<dbReference type="Gene3D" id="1.10.10.60">
    <property type="entry name" value="Homeodomain-like"/>
    <property type="match status" value="1"/>
</dbReference>